<protein>
    <submittedName>
        <fullName evidence="2">Uncharacterized protein</fullName>
    </submittedName>
</protein>
<proteinExistence type="predicted"/>
<accession>A0A1D1W2J6</accession>
<sequence length="90" mass="10116">MARLMATIGLSRRFLAFFTQWVQAGTTPKSWGRYDSFVDVDAFRFSLTKRLPGYGYIGTAWQLLPRARKGKLHDGTAAAPTENTAIVMMK</sequence>
<evidence type="ECO:0000313" key="3">
    <source>
        <dbReference type="Proteomes" id="UP000186922"/>
    </source>
</evidence>
<keyword evidence="3" id="KW-1185">Reference proteome</keyword>
<comment type="caution">
    <text evidence="2">The sequence shown here is derived from an EMBL/GenBank/DDBJ whole genome shotgun (WGS) entry which is preliminary data.</text>
</comment>
<reference evidence="2 3" key="1">
    <citation type="journal article" date="2016" name="Nat. Commun.">
        <title>Extremotolerant tardigrade genome and improved radiotolerance of human cultured cells by tardigrade-unique protein.</title>
        <authorList>
            <person name="Hashimoto T."/>
            <person name="Horikawa D.D."/>
            <person name="Saito Y."/>
            <person name="Kuwahara H."/>
            <person name="Kozuka-Hata H."/>
            <person name="Shin-I T."/>
            <person name="Minakuchi Y."/>
            <person name="Ohishi K."/>
            <person name="Motoyama A."/>
            <person name="Aizu T."/>
            <person name="Enomoto A."/>
            <person name="Kondo K."/>
            <person name="Tanaka S."/>
            <person name="Hara Y."/>
            <person name="Koshikawa S."/>
            <person name="Sagara H."/>
            <person name="Miura T."/>
            <person name="Yokobori S."/>
            <person name="Miyagawa K."/>
            <person name="Suzuki Y."/>
            <person name="Kubo T."/>
            <person name="Oyama M."/>
            <person name="Kohara Y."/>
            <person name="Fujiyama A."/>
            <person name="Arakawa K."/>
            <person name="Katayama T."/>
            <person name="Toyoda A."/>
            <person name="Kunieda T."/>
        </authorList>
    </citation>
    <scope>NUCLEOTIDE SEQUENCE [LARGE SCALE GENOMIC DNA]</scope>
    <source>
        <strain evidence="2 3">YOKOZUNA-1</strain>
    </source>
</reference>
<feature type="signal peptide" evidence="1">
    <location>
        <begin position="1"/>
        <end position="24"/>
    </location>
</feature>
<gene>
    <name evidence="2" type="primary">RvY_17554-1</name>
    <name evidence="2" type="synonym">RvY_17554.1</name>
    <name evidence="2" type="ORF">RvY_17554</name>
</gene>
<name>A0A1D1W2J6_RAMVA</name>
<dbReference type="AlphaFoldDB" id="A0A1D1W2J6"/>
<evidence type="ECO:0000313" key="2">
    <source>
        <dbReference type="EMBL" id="GAV07747.1"/>
    </source>
</evidence>
<dbReference type="EMBL" id="BDGG01000015">
    <property type="protein sequence ID" value="GAV07747.1"/>
    <property type="molecule type" value="Genomic_DNA"/>
</dbReference>
<dbReference type="Proteomes" id="UP000186922">
    <property type="component" value="Unassembled WGS sequence"/>
</dbReference>
<organism evidence="2 3">
    <name type="scientific">Ramazzottius varieornatus</name>
    <name type="common">Water bear</name>
    <name type="synonym">Tardigrade</name>
    <dbReference type="NCBI Taxonomy" id="947166"/>
    <lineage>
        <taxon>Eukaryota</taxon>
        <taxon>Metazoa</taxon>
        <taxon>Ecdysozoa</taxon>
        <taxon>Tardigrada</taxon>
        <taxon>Eutardigrada</taxon>
        <taxon>Parachela</taxon>
        <taxon>Hypsibioidea</taxon>
        <taxon>Ramazzottiidae</taxon>
        <taxon>Ramazzottius</taxon>
    </lineage>
</organism>
<feature type="chain" id="PRO_5008899127" evidence="1">
    <location>
        <begin position="25"/>
        <end position="90"/>
    </location>
</feature>
<keyword evidence="1" id="KW-0732">Signal</keyword>
<evidence type="ECO:0000256" key="1">
    <source>
        <dbReference type="SAM" id="SignalP"/>
    </source>
</evidence>